<evidence type="ECO:0000256" key="2">
    <source>
        <dbReference type="ARBA" id="ARBA00022448"/>
    </source>
</evidence>
<dbReference type="SUPFAM" id="SSF52540">
    <property type="entry name" value="P-loop containing nucleoside triphosphate hydrolases"/>
    <property type="match status" value="1"/>
</dbReference>
<evidence type="ECO:0000256" key="3">
    <source>
        <dbReference type="ARBA" id="ARBA00022741"/>
    </source>
</evidence>
<evidence type="ECO:0000259" key="5">
    <source>
        <dbReference type="PROSITE" id="PS50893"/>
    </source>
</evidence>
<proteinExistence type="inferred from homology"/>
<dbReference type="Proteomes" id="UP001332192">
    <property type="component" value="Chromosome"/>
</dbReference>
<dbReference type="EMBL" id="CP141615">
    <property type="protein sequence ID" value="WRP17377.1"/>
    <property type="molecule type" value="Genomic_DNA"/>
</dbReference>
<gene>
    <name evidence="6" type="ORF">U7230_15050</name>
</gene>
<sequence length="327" mass="35677">MSEWAIRTDGLTKHYGRVRALEEIHLRVPAGRIYGFVGPNGSGKTTAIASVLGLIRPTRGSIEVLGVCQGSRDFPAALAQVGALVQAPAFYPYLSGRDNLRVLGSTRSMVSDRDIDEALSMVGLTERANDRYQFYSLGMRQRLAIALALIGHPRLVILDEPTNGLDPFGIQEVRQLIRGLGAQGLTVFLSSHLLYEVEQVCDEVGVIVQGRLVAQGPVEELLRTRGIRIRVSPGERHNGHPEGVDGHNGALARAAARLIEQLPWRPRVQVQGESVWVDAPPDKGAELTRVLASQGLWISELVPVRSTLEQYFMELATGRQAEGGVRS</sequence>
<evidence type="ECO:0000256" key="4">
    <source>
        <dbReference type="ARBA" id="ARBA00022840"/>
    </source>
</evidence>
<dbReference type="PANTHER" id="PTHR43335">
    <property type="entry name" value="ABC TRANSPORTER, ATP-BINDING PROTEIN"/>
    <property type="match status" value="1"/>
</dbReference>
<evidence type="ECO:0000313" key="7">
    <source>
        <dbReference type="Proteomes" id="UP001332192"/>
    </source>
</evidence>
<dbReference type="Pfam" id="PF00005">
    <property type="entry name" value="ABC_tran"/>
    <property type="match status" value="1"/>
</dbReference>
<dbReference type="InterPro" id="IPR027417">
    <property type="entry name" value="P-loop_NTPase"/>
</dbReference>
<dbReference type="SMART" id="SM00382">
    <property type="entry name" value="AAA"/>
    <property type="match status" value="1"/>
</dbReference>
<dbReference type="InterPro" id="IPR003439">
    <property type="entry name" value="ABC_transporter-like_ATP-bd"/>
</dbReference>
<dbReference type="GO" id="GO:0005524">
    <property type="term" value="F:ATP binding"/>
    <property type="evidence" value="ECO:0007669"/>
    <property type="project" value="UniProtKB-KW"/>
</dbReference>
<dbReference type="InterPro" id="IPR017871">
    <property type="entry name" value="ABC_transporter-like_CS"/>
</dbReference>
<comment type="similarity">
    <text evidence="1">Belongs to the ABC transporter superfamily.</text>
</comment>
<keyword evidence="3" id="KW-0547">Nucleotide-binding</keyword>
<dbReference type="PROSITE" id="PS50893">
    <property type="entry name" value="ABC_TRANSPORTER_2"/>
    <property type="match status" value="1"/>
</dbReference>
<dbReference type="RefSeq" id="WP_324716648.1">
    <property type="nucleotide sequence ID" value="NZ_CP141615.1"/>
</dbReference>
<name>A0ABZ1BZ81_9FIRM</name>
<evidence type="ECO:0000256" key="1">
    <source>
        <dbReference type="ARBA" id="ARBA00005417"/>
    </source>
</evidence>
<protein>
    <submittedName>
        <fullName evidence="6">ATP-binding cassette domain-containing protein</fullName>
    </submittedName>
</protein>
<keyword evidence="4 6" id="KW-0067">ATP-binding</keyword>
<feature type="domain" description="ABC transporter" evidence="5">
    <location>
        <begin position="6"/>
        <end position="234"/>
    </location>
</feature>
<dbReference type="Gene3D" id="3.40.50.300">
    <property type="entry name" value="P-loop containing nucleotide triphosphate hydrolases"/>
    <property type="match status" value="1"/>
</dbReference>
<evidence type="ECO:0000313" key="6">
    <source>
        <dbReference type="EMBL" id="WRP17377.1"/>
    </source>
</evidence>
<organism evidence="6 7">
    <name type="scientific">Carboxydichorda subterranea</name>
    <dbReference type="NCBI Taxonomy" id="3109565"/>
    <lineage>
        <taxon>Bacteria</taxon>
        <taxon>Bacillati</taxon>
        <taxon>Bacillota</taxon>
        <taxon>Limnochordia</taxon>
        <taxon>Limnochordales</taxon>
        <taxon>Geochordaceae</taxon>
        <taxon>Carboxydichorda</taxon>
    </lineage>
</organism>
<accession>A0ABZ1BZ81</accession>
<dbReference type="PROSITE" id="PS00211">
    <property type="entry name" value="ABC_TRANSPORTER_1"/>
    <property type="match status" value="1"/>
</dbReference>
<keyword evidence="2" id="KW-0813">Transport</keyword>
<keyword evidence="7" id="KW-1185">Reference proteome</keyword>
<reference evidence="6 7" key="1">
    <citation type="journal article" date="2024" name="Front. Microbiol.">
        <title>Novel thermophilic genera Geochorda gen. nov. and Carboxydochorda gen. nov. from the deep terrestrial subsurface reveal the ecophysiological diversity in the class Limnochordia.</title>
        <authorList>
            <person name="Karnachuk O.V."/>
            <person name="Lukina A.P."/>
            <person name="Avakyan M.R."/>
            <person name="Kadnikov V.V."/>
            <person name="Begmatov S."/>
            <person name="Beletsky A.V."/>
            <person name="Vlasova K.G."/>
            <person name="Novikov A.A."/>
            <person name="Shcherbakova V.A."/>
            <person name="Mardanov A.V."/>
            <person name="Ravin N.V."/>
        </authorList>
    </citation>
    <scope>NUCLEOTIDE SEQUENCE [LARGE SCALE GENOMIC DNA]</scope>
    <source>
        <strain evidence="6 7">L945</strain>
    </source>
</reference>
<dbReference type="PANTHER" id="PTHR43335:SF4">
    <property type="entry name" value="ABC TRANSPORTER, ATP-BINDING PROTEIN"/>
    <property type="match status" value="1"/>
</dbReference>
<dbReference type="InterPro" id="IPR003593">
    <property type="entry name" value="AAA+_ATPase"/>
</dbReference>